<sequence length="700" mass="79367">MSAEVTKQLQTYLQEKGEGWAGHIWERKPHHREFRHVGRIGNPKAAGRKIAPVPKQEQPGRSTPYAVTPGEQGTAIGFAYPQGYQVVVVLRETACELAAADLRYLHLLFYQLYWSGIVQERENELAKMVGGIRAITSALDLDKLLQEILDNAIEVIPAADTGILAMYDPQTDRLVNRAAVGLNDNVLRYRLKVGEAIVGKTFADGQPRIYFTREEIARAMNNIDRENLQYLLSSYDFSHVKGIISTPISVGDKPIGAMIIHQNHTEGTLTERDVHLLKGFAGQAAVVIENARLFAELKGQNQYLSKRNEVHETLTRLSLENKGMEAIVAALDKIIGVPLVFVDFLEGNWYSRKQGSPPLFSMDEISRLFARRHSPVVVRMSGQEQREYHVTPIVVGHVFLGCLIAVLDKPLEELGKIALEQGGAVLALELVKKQSLTDVYYKKTHEFFRELVESKEPDLLQLGGEEWGLRLEDHMIVFLFSFRHTQDLRQLEAEVHRLIARIKKRLGTCRHLLFGYHNKVTLLAMLSTREEIDKLCQRVSDEVAEWEEGEGLPLCAGAGTAGQGIRTIAKSHDEAGKALQYLAERKHRGLLRYEDLGINRLFLHQPTEEMVAFLDEMFRPLQTQKAKQNDLERTLLRYIATGSSAIRTAELLHIHINTLYKRLKKIEQLLNLSLEKPEDVLKIQLACHLRETFVNQRKKE</sequence>
<evidence type="ECO:0000313" key="4">
    <source>
        <dbReference type="Proteomes" id="UP001256827"/>
    </source>
</evidence>
<gene>
    <name evidence="3" type="ORF">RGB73_23100</name>
</gene>
<evidence type="ECO:0000259" key="2">
    <source>
        <dbReference type="SMART" id="SM00065"/>
    </source>
</evidence>
<accession>A0ABY9T0E3</accession>
<dbReference type="Gene3D" id="1.10.10.2840">
    <property type="entry name" value="PucR C-terminal helix-turn-helix domain"/>
    <property type="match status" value="1"/>
</dbReference>
<dbReference type="Pfam" id="PF13556">
    <property type="entry name" value="HTH_30"/>
    <property type="match status" value="1"/>
</dbReference>
<dbReference type="SMART" id="SM00065">
    <property type="entry name" value="GAF"/>
    <property type="match status" value="1"/>
</dbReference>
<dbReference type="InterPro" id="IPR003018">
    <property type="entry name" value="GAF"/>
</dbReference>
<dbReference type="InterPro" id="IPR042070">
    <property type="entry name" value="PucR_C-HTH_sf"/>
</dbReference>
<reference evidence="3 4" key="1">
    <citation type="submission" date="2023-09" db="EMBL/GenBank/DDBJ databases">
        <title>Complete Genome and Methylome dissection of Bacillus brevis NEB573 original source of BbsI restriction endonuclease.</title>
        <authorList>
            <person name="Fomenkov A."/>
            <person name="Roberts R.D."/>
        </authorList>
    </citation>
    <scope>NUCLEOTIDE SEQUENCE [LARGE SCALE GENOMIC DNA]</scope>
    <source>
        <strain evidence="3 4">NEB573</strain>
    </source>
</reference>
<evidence type="ECO:0000256" key="1">
    <source>
        <dbReference type="ARBA" id="ARBA00006754"/>
    </source>
</evidence>
<dbReference type="PANTHER" id="PTHR33744:SF1">
    <property type="entry name" value="DNA-BINDING TRANSCRIPTIONAL ACTIVATOR ADER"/>
    <property type="match status" value="1"/>
</dbReference>
<dbReference type="InterPro" id="IPR051448">
    <property type="entry name" value="CdaR-like_regulators"/>
</dbReference>
<dbReference type="Pfam" id="PF17853">
    <property type="entry name" value="GGDEF_2"/>
    <property type="match status" value="1"/>
</dbReference>
<dbReference type="RefSeq" id="WP_310765097.1">
    <property type="nucleotide sequence ID" value="NZ_CP134050.1"/>
</dbReference>
<dbReference type="InterPro" id="IPR029016">
    <property type="entry name" value="GAF-like_dom_sf"/>
</dbReference>
<dbReference type="EMBL" id="CP134050">
    <property type="protein sequence ID" value="WNC13554.1"/>
    <property type="molecule type" value="Genomic_DNA"/>
</dbReference>
<protein>
    <submittedName>
        <fullName evidence="3">Helix-turn-helix domain-containing protein</fullName>
    </submittedName>
</protein>
<dbReference type="Pfam" id="PF13185">
    <property type="entry name" value="GAF_2"/>
    <property type="match status" value="1"/>
</dbReference>
<dbReference type="InterPro" id="IPR025736">
    <property type="entry name" value="PucR_C-HTH_dom"/>
</dbReference>
<dbReference type="SUPFAM" id="SSF55781">
    <property type="entry name" value="GAF domain-like"/>
    <property type="match status" value="1"/>
</dbReference>
<keyword evidence="4" id="KW-1185">Reference proteome</keyword>
<dbReference type="InterPro" id="IPR041522">
    <property type="entry name" value="CdaR_GGDEF"/>
</dbReference>
<proteinExistence type="inferred from homology"/>
<organism evidence="3 4">
    <name type="scientific">Brevibacillus brevis</name>
    <name type="common">Bacillus brevis</name>
    <dbReference type="NCBI Taxonomy" id="1393"/>
    <lineage>
        <taxon>Bacteria</taxon>
        <taxon>Bacillati</taxon>
        <taxon>Bacillota</taxon>
        <taxon>Bacilli</taxon>
        <taxon>Bacillales</taxon>
        <taxon>Paenibacillaceae</taxon>
        <taxon>Brevibacillus</taxon>
    </lineage>
</organism>
<feature type="domain" description="GAF" evidence="2">
    <location>
        <begin position="140"/>
        <end position="298"/>
    </location>
</feature>
<dbReference type="Proteomes" id="UP001256827">
    <property type="component" value="Chromosome"/>
</dbReference>
<dbReference type="PANTHER" id="PTHR33744">
    <property type="entry name" value="CARBOHYDRATE DIACID REGULATOR"/>
    <property type="match status" value="1"/>
</dbReference>
<evidence type="ECO:0000313" key="3">
    <source>
        <dbReference type="EMBL" id="WNC13554.1"/>
    </source>
</evidence>
<name>A0ABY9T0E3_BREBE</name>
<comment type="similarity">
    <text evidence="1">Belongs to the CdaR family.</text>
</comment>
<dbReference type="Gene3D" id="3.30.450.40">
    <property type="match status" value="1"/>
</dbReference>